<dbReference type="Proteomes" id="UP000005555">
    <property type="component" value="Unassembled WGS sequence"/>
</dbReference>
<dbReference type="AlphaFoldDB" id="Q1YQM1"/>
<dbReference type="GO" id="GO:0009279">
    <property type="term" value="C:cell outer membrane"/>
    <property type="evidence" value="ECO:0007669"/>
    <property type="project" value="UniProtKB-SubCell"/>
</dbReference>
<dbReference type="NCBIfam" id="TIGR00548">
    <property type="entry name" value="lolB"/>
    <property type="match status" value="1"/>
</dbReference>
<dbReference type="Gene3D" id="2.50.20.10">
    <property type="entry name" value="Lipoprotein localisation LolA/LolB/LppX"/>
    <property type="match status" value="1"/>
</dbReference>
<comment type="caution">
    <text evidence="14">The sequence shown here is derived from an EMBL/GenBank/DDBJ whole genome shotgun (WGS) entry which is preliminary data.</text>
</comment>
<keyword evidence="8" id="KW-0472">Membrane</keyword>
<protein>
    <recommendedName>
        <fullName evidence="4">Outer-membrane lipoprotein LolB</fullName>
    </recommendedName>
</protein>
<gene>
    <name evidence="14" type="ORF">GB2207_06798</name>
</gene>
<reference evidence="14 15" key="1">
    <citation type="submission" date="2006-03" db="EMBL/GenBank/DDBJ databases">
        <authorList>
            <person name="Giovannoni S.J."/>
            <person name="Cho J.-C."/>
            <person name="Ferriera S."/>
            <person name="Johnson J."/>
            <person name="Kravitz S."/>
            <person name="Halpern A."/>
            <person name="Remington K."/>
            <person name="Beeson K."/>
            <person name="Tran B."/>
            <person name="Rogers Y.-H."/>
            <person name="Friedman R."/>
            <person name="Venter J.C."/>
        </authorList>
    </citation>
    <scope>NUCLEOTIDE SEQUENCE [LARGE SCALE GENOMIC DNA]</scope>
    <source>
        <strain evidence="14 15">HTCC2207</strain>
    </source>
</reference>
<evidence type="ECO:0000256" key="13">
    <source>
        <dbReference type="SAM" id="SignalP"/>
    </source>
</evidence>
<evidence type="ECO:0000256" key="11">
    <source>
        <dbReference type="ARBA" id="ARBA00023237"/>
    </source>
</evidence>
<proteinExistence type="inferred from homology"/>
<evidence type="ECO:0000256" key="3">
    <source>
        <dbReference type="ARBA" id="ARBA00011245"/>
    </source>
</evidence>
<keyword evidence="11" id="KW-0998">Cell outer membrane</keyword>
<evidence type="ECO:0000313" key="15">
    <source>
        <dbReference type="Proteomes" id="UP000005555"/>
    </source>
</evidence>
<comment type="subunit">
    <text evidence="3">Monomer.</text>
</comment>
<dbReference type="STRING" id="314287.GB2207_06798"/>
<dbReference type="Pfam" id="PF03550">
    <property type="entry name" value="LolB"/>
    <property type="match status" value="1"/>
</dbReference>
<keyword evidence="9" id="KW-0564">Palmitate</keyword>
<dbReference type="OrthoDB" id="9797618at2"/>
<sequence>MNRVLLLIIVFTLSACAIQSPQTSISTTADWQAYQLRVSQLNDWRLSGKLGFRGPDNGGSASVNWQQRQEKFQLQLTGPFGAGSATLSGNQQNAEMLYQDKIYRQTPQKLATQLTGVPLPVNALSWWARGLPSPNQKTASSIATSPEGYASSFEQAGWQLSFSRYSETGAGSLPGKIVGTHQSSDDRRYSFKLVISDWSFAK</sequence>
<comment type="subcellular location">
    <subcellularLocation>
        <location evidence="1">Cell outer membrane</location>
        <topology evidence="1">Lipid-anchor</topology>
    </subcellularLocation>
</comment>
<evidence type="ECO:0000256" key="9">
    <source>
        <dbReference type="ARBA" id="ARBA00023139"/>
    </source>
</evidence>
<dbReference type="PROSITE" id="PS51257">
    <property type="entry name" value="PROKAR_LIPOPROTEIN"/>
    <property type="match status" value="1"/>
</dbReference>
<dbReference type="InterPro" id="IPR004565">
    <property type="entry name" value="OM_lipoprot_LolB"/>
</dbReference>
<feature type="signal peptide" evidence="13">
    <location>
        <begin position="1"/>
        <end position="17"/>
    </location>
</feature>
<evidence type="ECO:0000256" key="1">
    <source>
        <dbReference type="ARBA" id="ARBA00004459"/>
    </source>
</evidence>
<dbReference type="InterPro" id="IPR029046">
    <property type="entry name" value="LolA/LolB/LppX"/>
</dbReference>
<dbReference type="eggNOG" id="COG3017">
    <property type="taxonomic scope" value="Bacteria"/>
</dbReference>
<evidence type="ECO:0000256" key="5">
    <source>
        <dbReference type="ARBA" id="ARBA00022448"/>
    </source>
</evidence>
<keyword evidence="15" id="KW-1185">Reference proteome</keyword>
<evidence type="ECO:0000256" key="2">
    <source>
        <dbReference type="ARBA" id="ARBA00009696"/>
    </source>
</evidence>
<keyword evidence="6 13" id="KW-0732">Signal</keyword>
<dbReference type="EMBL" id="AAPI01000006">
    <property type="protein sequence ID" value="EAS46540.1"/>
    <property type="molecule type" value="Genomic_DNA"/>
</dbReference>
<dbReference type="HOGENOM" id="CLU_092816_2_1_6"/>
<keyword evidence="12 14" id="KW-0449">Lipoprotein</keyword>
<keyword evidence="5" id="KW-0813">Transport</keyword>
<organism evidence="14 15">
    <name type="scientific">gamma proteobacterium HTCC2207</name>
    <dbReference type="NCBI Taxonomy" id="314287"/>
    <lineage>
        <taxon>Bacteria</taxon>
        <taxon>Pseudomonadati</taxon>
        <taxon>Pseudomonadota</taxon>
        <taxon>Gammaproteobacteria</taxon>
        <taxon>Cellvibrionales</taxon>
        <taxon>Porticoccaceae</taxon>
        <taxon>SAR92 clade</taxon>
    </lineage>
</organism>
<evidence type="ECO:0000256" key="7">
    <source>
        <dbReference type="ARBA" id="ARBA00022927"/>
    </source>
</evidence>
<dbReference type="CDD" id="cd16326">
    <property type="entry name" value="LolB"/>
    <property type="match status" value="1"/>
</dbReference>
<dbReference type="GO" id="GO:0015031">
    <property type="term" value="P:protein transport"/>
    <property type="evidence" value="ECO:0007669"/>
    <property type="project" value="UniProtKB-KW"/>
</dbReference>
<evidence type="ECO:0000256" key="6">
    <source>
        <dbReference type="ARBA" id="ARBA00022729"/>
    </source>
</evidence>
<evidence type="ECO:0000256" key="10">
    <source>
        <dbReference type="ARBA" id="ARBA00023186"/>
    </source>
</evidence>
<comment type="similarity">
    <text evidence="2">Belongs to the LolB family.</text>
</comment>
<evidence type="ECO:0000256" key="4">
    <source>
        <dbReference type="ARBA" id="ARBA00016202"/>
    </source>
</evidence>
<keyword evidence="7" id="KW-0653">Protein transport</keyword>
<accession>Q1YQM1</accession>
<keyword evidence="10" id="KW-0143">Chaperone</keyword>
<name>Q1YQM1_9GAMM</name>
<feature type="chain" id="PRO_5004197723" description="Outer-membrane lipoprotein LolB" evidence="13">
    <location>
        <begin position="18"/>
        <end position="202"/>
    </location>
</feature>
<evidence type="ECO:0000313" key="14">
    <source>
        <dbReference type="EMBL" id="EAS46540.1"/>
    </source>
</evidence>
<dbReference type="SUPFAM" id="SSF89392">
    <property type="entry name" value="Prokaryotic lipoproteins and lipoprotein localization factors"/>
    <property type="match status" value="1"/>
</dbReference>
<evidence type="ECO:0000256" key="8">
    <source>
        <dbReference type="ARBA" id="ARBA00023136"/>
    </source>
</evidence>
<evidence type="ECO:0000256" key="12">
    <source>
        <dbReference type="ARBA" id="ARBA00023288"/>
    </source>
</evidence>